<feature type="domain" description="Helitron helicase-like" evidence="1">
    <location>
        <begin position="15"/>
        <end position="171"/>
    </location>
</feature>
<comment type="caution">
    <text evidence="2">The sequence shown here is derived from an EMBL/GenBank/DDBJ whole genome shotgun (WGS) entry which is preliminary data.</text>
</comment>
<dbReference type="InterPro" id="IPR025476">
    <property type="entry name" value="Helitron_helicase-like"/>
</dbReference>
<dbReference type="Gramene" id="Psat06G0420900-T1">
    <property type="protein sequence ID" value="KAI5398743.1"/>
    <property type="gene ID" value="KIW84_064209"/>
</dbReference>
<organism evidence="2 3">
    <name type="scientific">Pisum sativum</name>
    <name type="common">Garden pea</name>
    <name type="synonym">Lathyrus oleraceus</name>
    <dbReference type="NCBI Taxonomy" id="3888"/>
    <lineage>
        <taxon>Eukaryota</taxon>
        <taxon>Viridiplantae</taxon>
        <taxon>Streptophyta</taxon>
        <taxon>Embryophyta</taxon>
        <taxon>Tracheophyta</taxon>
        <taxon>Spermatophyta</taxon>
        <taxon>Magnoliopsida</taxon>
        <taxon>eudicotyledons</taxon>
        <taxon>Gunneridae</taxon>
        <taxon>Pentapetalae</taxon>
        <taxon>rosids</taxon>
        <taxon>fabids</taxon>
        <taxon>Fabales</taxon>
        <taxon>Fabaceae</taxon>
        <taxon>Papilionoideae</taxon>
        <taxon>50 kb inversion clade</taxon>
        <taxon>NPAAA clade</taxon>
        <taxon>Hologalegina</taxon>
        <taxon>IRL clade</taxon>
        <taxon>Fabeae</taxon>
        <taxon>Lathyrus</taxon>
    </lineage>
</organism>
<keyword evidence="3" id="KW-1185">Reference proteome</keyword>
<dbReference type="Proteomes" id="UP001058974">
    <property type="component" value="Chromosome 6"/>
</dbReference>
<dbReference type="EMBL" id="JAMSHJ010000006">
    <property type="protein sequence ID" value="KAI5398743.1"/>
    <property type="molecule type" value="Genomic_DNA"/>
</dbReference>
<gene>
    <name evidence="2" type="ORF">KIW84_064209</name>
</gene>
<reference evidence="2 3" key="1">
    <citation type="journal article" date="2022" name="Nat. Genet.">
        <title>Improved pea reference genome and pan-genome highlight genomic features and evolutionary characteristics.</title>
        <authorList>
            <person name="Yang T."/>
            <person name="Liu R."/>
            <person name="Luo Y."/>
            <person name="Hu S."/>
            <person name="Wang D."/>
            <person name="Wang C."/>
            <person name="Pandey M.K."/>
            <person name="Ge S."/>
            <person name="Xu Q."/>
            <person name="Li N."/>
            <person name="Li G."/>
            <person name="Huang Y."/>
            <person name="Saxena R.K."/>
            <person name="Ji Y."/>
            <person name="Li M."/>
            <person name="Yan X."/>
            <person name="He Y."/>
            <person name="Liu Y."/>
            <person name="Wang X."/>
            <person name="Xiang C."/>
            <person name="Varshney R.K."/>
            <person name="Ding H."/>
            <person name="Gao S."/>
            <person name="Zong X."/>
        </authorList>
    </citation>
    <scope>NUCLEOTIDE SEQUENCE [LARGE SCALE GENOMIC DNA]</scope>
    <source>
        <strain evidence="2 3">cv. Zhongwan 6</strain>
    </source>
</reference>
<dbReference type="Pfam" id="PF14214">
    <property type="entry name" value="Helitron_like_N"/>
    <property type="match status" value="1"/>
</dbReference>
<sequence>MKPRHCYHLEDYSNNLIDGYTMLEYEKLEWIRKKQPKLRVSKYKSLNDGGDKSQTPGSSIWKRVVLPSSYVGGRMFMDQLYYDGMTICSKMGFAYLFITFTYNPNWPEIQRVLAPLHLKAQDRPDVISRIFKIKFDQLLSDSTKKSVLGKVLAYMYTIEFQKKGLPHAHIFIFLYPSNKYPRPEDIDKIISAEVPDLLKEPKSYNLVKAHMVHGPCGLGNINSPCMKYMKCLKYYP</sequence>
<evidence type="ECO:0000313" key="3">
    <source>
        <dbReference type="Proteomes" id="UP001058974"/>
    </source>
</evidence>
<accession>A0A9D4W9N0</accession>
<protein>
    <recommendedName>
        <fullName evidence="1">Helitron helicase-like domain-containing protein</fullName>
    </recommendedName>
</protein>
<evidence type="ECO:0000259" key="1">
    <source>
        <dbReference type="Pfam" id="PF14214"/>
    </source>
</evidence>
<dbReference type="AlphaFoldDB" id="A0A9D4W9N0"/>
<proteinExistence type="predicted"/>
<name>A0A9D4W9N0_PEA</name>
<evidence type="ECO:0000313" key="2">
    <source>
        <dbReference type="EMBL" id="KAI5398743.1"/>
    </source>
</evidence>
<dbReference type="PANTHER" id="PTHR45786">
    <property type="entry name" value="DNA BINDING PROTEIN-LIKE"/>
    <property type="match status" value="1"/>
</dbReference>
<dbReference type="PANTHER" id="PTHR45786:SF66">
    <property type="entry name" value="HOOK MOTIF PROTEIN, PUTATIVE-RELATED"/>
    <property type="match status" value="1"/>
</dbReference>